<organism evidence="13">
    <name type="scientific">Brachyspira pilosicoli</name>
    <name type="common">Serpulina pilosicoli</name>
    <dbReference type="NCBI Taxonomy" id="52584"/>
    <lineage>
        <taxon>Bacteria</taxon>
        <taxon>Pseudomonadati</taxon>
        <taxon>Spirochaetota</taxon>
        <taxon>Spirochaetia</taxon>
        <taxon>Brachyspirales</taxon>
        <taxon>Brachyspiraceae</taxon>
        <taxon>Brachyspira</taxon>
    </lineage>
</organism>
<dbReference type="GO" id="GO:0030288">
    <property type="term" value="C:outer membrane-bounded periplasmic space"/>
    <property type="evidence" value="ECO:0007669"/>
    <property type="project" value="TreeGrafter"/>
</dbReference>
<proteinExistence type="inferred from homology"/>
<dbReference type="SUPFAM" id="SSF53822">
    <property type="entry name" value="Periplasmic binding protein-like I"/>
    <property type="match status" value="1"/>
</dbReference>
<evidence type="ECO:0000256" key="4">
    <source>
        <dbReference type="ARBA" id="ARBA00022597"/>
    </source>
</evidence>
<protein>
    <recommendedName>
        <fullName evidence="10">D-galactose/methyl-galactoside binding periplasmic protein MglB</fullName>
    </recommendedName>
</protein>
<dbReference type="InterPro" id="IPR025997">
    <property type="entry name" value="SBP_2_dom"/>
</dbReference>
<evidence type="ECO:0000256" key="6">
    <source>
        <dbReference type="ARBA" id="ARBA00022729"/>
    </source>
</evidence>
<sequence length="349" mass="38089">MRKIFIISSMLIIATIFTVSCGGGTKDNAAASDANGPLIGVTIYRYDDNFMSFLRRNIETRISGKAQLLMNDSQNNQAQQNDQVDVMLNKNVNALAINLVDPQAAQTIIDKAKAKNIPVVFFNKQPSAEAMASYDKTWYVGTKPEESGDMQGKIVVDAWKADPTLDKNGDGIIQYVLIKGEPGHPDAEARTSHVTMYITNNGIKVEKLEELNANWDTARAKDIVDAWIQKYGDKIEFIFSNNDSMALGALQSIQALGYNTGDKAKYIPIVGVDAIPDMLNEIKKGTILGSVLNDPVGQSQALIDLSLNVAAGKDPLDGTTWTLDEVKAVRVPYVPITADNITIAEEAYK</sequence>
<comment type="similarity">
    <text evidence="2">Belongs to the bacterial solute-binding protein 2 family.</text>
</comment>
<dbReference type="InterPro" id="IPR028082">
    <property type="entry name" value="Peripla_BP_I"/>
</dbReference>
<dbReference type="PANTHER" id="PTHR30036">
    <property type="entry name" value="D-XYLOSE-BINDING PERIPLASMIC PROTEIN"/>
    <property type="match status" value="1"/>
</dbReference>
<feature type="domain" description="Periplasmic binding protein" evidence="12">
    <location>
        <begin position="39"/>
        <end position="313"/>
    </location>
</feature>
<gene>
    <name evidence="13" type="primary">mglB</name>
</gene>
<evidence type="ECO:0000259" key="12">
    <source>
        <dbReference type="Pfam" id="PF13407"/>
    </source>
</evidence>
<keyword evidence="7" id="KW-0574">Periplasm</keyword>
<dbReference type="PANTHER" id="PTHR30036:SF2">
    <property type="entry name" value="D-GALACTOSE_METHYL-GALACTOSIDE BINDING PERIPLASMIC PROTEIN MGLB"/>
    <property type="match status" value="1"/>
</dbReference>
<evidence type="ECO:0000256" key="1">
    <source>
        <dbReference type="ARBA" id="ARBA00004196"/>
    </source>
</evidence>
<name>Q9KJ94_BRAPL</name>
<keyword evidence="6 11" id="KW-0732">Signal</keyword>
<feature type="signal peptide" evidence="11">
    <location>
        <begin position="1"/>
        <end position="21"/>
    </location>
</feature>
<keyword evidence="5" id="KW-0479">Metal-binding</keyword>
<dbReference type="InterPro" id="IPR044085">
    <property type="entry name" value="MglB-like_PBP1"/>
</dbReference>
<keyword evidence="4" id="KW-0762">Sugar transport</keyword>
<dbReference type="PROSITE" id="PS51257">
    <property type="entry name" value="PROKAR_LIPOPROTEIN"/>
    <property type="match status" value="1"/>
</dbReference>
<dbReference type="CDD" id="cd01539">
    <property type="entry name" value="PBP1_GGBP"/>
    <property type="match status" value="1"/>
</dbReference>
<dbReference type="GO" id="GO:0030246">
    <property type="term" value="F:carbohydrate binding"/>
    <property type="evidence" value="ECO:0007669"/>
    <property type="project" value="InterPro"/>
</dbReference>
<dbReference type="EMBL" id="AF200741">
    <property type="protein sequence ID" value="AAF97729.1"/>
    <property type="molecule type" value="Genomic_DNA"/>
</dbReference>
<evidence type="ECO:0000256" key="10">
    <source>
        <dbReference type="ARBA" id="ARBA00034344"/>
    </source>
</evidence>
<dbReference type="InterPro" id="IPR050555">
    <property type="entry name" value="Bact_Solute-Bind_Prot2"/>
</dbReference>
<keyword evidence="8" id="KW-0106">Calcium</keyword>
<comment type="subcellular location">
    <subcellularLocation>
        <location evidence="1">Cell envelope</location>
    </subcellularLocation>
</comment>
<evidence type="ECO:0000256" key="9">
    <source>
        <dbReference type="ARBA" id="ARBA00034323"/>
    </source>
</evidence>
<evidence type="ECO:0000256" key="2">
    <source>
        <dbReference type="ARBA" id="ARBA00007639"/>
    </source>
</evidence>
<dbReference type="Gene3D" id="3.40.50.2300">
    <property type="match status" value="2"/>
</dbReference>
<feature type="chain" id="PRO_5004332766" description="D-galactose/methyl-galactoside binding periplasmic protein MglB" evidence="11">
    <location>
        <begin position="22"/>
        <end position="349"/>
    </location>
</feature>
<reference evidence="13" key="1">
    <citation type="journal article" date="2000" name="Infect. Immun.">
        <title>Cloning and DNA sequence analysis of an immunogenic glucose-galactose MglB lipoprotein homologue from Brachyspira pilosicoli, the agent of colonic spirochetosis.</title>
        <authorList>
            <person name="Zhang P."/>
            <person name="Cheng X."/>
            <person name="Duhamel G.E."/>
        </authorList>
    </citation>
    <scope>NUCLEOTIDE SEQUENCE</scope>
    <source>
        <strain evidence="13">SP16</strain>
    </source>
</reference>
<dbReference type="AlphaFoldDB" id="Q9KJ94"/>
<dbReference type="Pfam" id="PF13407">
    <property type="entry name" value="Peripla_BP_4"/>
    <property type="match status" value="1"/>
</dbReference>
<evidence type="ECO:0000256" key="5">
    <source>
        <dbReference type="ARBA" id="ARBA00022723"/>
    </source>
</evidence>
<evidence type="ECO:0000313" key="13">
    <source>
        <dbReference type="EMBL" id="AAF97729.1"/>
    </source>
</evidence>
<comment type="subunit">
    <text evidence="9">The ABC transporter complex is composed of one ATP-binding protein (MglA), two transmembrane proteins (MglC) and a solute-binding protein (MglB).</text>
</comment>
<dbReference type="GO" id="GO:0046872">
    <property type="term" value="F:metal ion binding"/>
    <property type="evidence" value="ECO:0007669"/>
    <property type="project" value="UniProtKB-KW"/>
</dbReference>
<evidence type="ECO:0000256" key="11">
    <source>
        <dbReference type="SAM" id="SignalP"/>
    </source>
</evidence>
<evidence type="ECO:0000256" key="7">
    <source>
        <dbReference type="ARBA" id="ARBA00022764"/>
    </source>
</evidence>
<evidence type="ECO:0000256" key="3">
    <source>
        <dbReference type="ARBA" id="ARBA00022448"/>
    </source>
</evidence>
<keyword evidence="3" id="KW-0813">Transport</keyword>
<evidence type="ECO:0000256" key="8">
    <source>
        <dbReference type="ARBA" id="ARBA00022837"/>
    </source>
</evidence>
<accession>Q9KJ94</accession>